<evidence type="ECO:0000313" key="1">
    <source>
        <dbReference type="EMBL" id="KJA21600.1"/>
    </source>
</evidence>
<keyword evidence="2" id="KW-1185">Reference proteome</keyword>
<evidence type="ECO:0000313" key="2">
    <source>
        <dbReference type="Proteomes" id="UP000054270"/>
    </source>
</evidence>
<dbReference type="AlphaFoldDB" id="A0A0D2PNY4"/>
<gene>
    <name evidence="1" type="ORF">HYPSUDRAFT_41719</name>
</gene>
<dbReference type="Proteomes" id="UP000054270">
    <property type="component" value="Unassembled WGS sequence"/>
</dbReference>
<reference evidence="2" key="1">
    <citation type="submission" date="2014-04" db="EMBL/GenBank/DDBJ databases">
        <title>Evolutionary Origins and Diversification of the Mycorrhizal Mutualists.</title>
        <authorList>
            <consortium name="DOE Joint Genome Institute"/>
            <consortium name="Mycorrhizal Genomics Consortium"/>
            <person name="Kohler A."/>
            <person name="Kuo A."/>
            <person name="Nagy L.G."/>
            <person name="Floudas D."/>
            <person name="Copeland A."/>
            <person name="Barry K.W."/>
            <person name="Cichocki N."/>
            <person name="Veneault-Fourrey C."/>
            <person name="LaButti K."/>
            <person name="Lindquist E.A."/>
            <person name="Lipzen A."/>
            <person name="Lundell T."/>
            <person name="Morin E."/>
            <person name="Murat C."/>
            <person name="Riley R."/>
            <person name="Ohm R."/>
            <person name="Sun H."/>
            <person name="Tunlid A."/>
            <person name="Henrissat B."/>
            <person name="Grigoriev I.V."/>
            <person name="Hibbett D.S."/>
            <person name="Martin F."/>
        </authorList>
    </citation>
    <scope>NUCLEOTIDE SEQUENCE [LARGE SCALE GENOMIC DNA]</scope>
    <source>
        <strain evidence="2">FD-334 SS-4</strain>
    </source>
</reference>
<name>A0A0D2PNY4_HYPSF</name>
<sequence>MPSRYAVYSGHAMSLETFQKLVVTLNPDYADAASLLQFYSGYNTWSLHIVAKADRRKVPMVLMNPIPGAASDSISAETIKEMVFPVRYVPYTSEQQLLQSDENRHLWEENDLDRAKRDAFFRLLASYGATPEETLTTGFVCVKDSHPDYMIRSF</sequence>
<proteinExistence type="predicted"/>
<protein>
    <submittedName>
        <fullName evidence="1">Uncharacterized protein</fullName>
    </submittedName>
</protein>
<dbReference type="OrthoDB" id="2872100at2759"/>
<organism evidence="1 2">
    <name type="scientific">Hypholoma sublateritium (strain FD-334 SS-4)</name>
    <dbReference type="NCBI Taxonomy" id="945553"/>
    <lineage>
        <taxon>Eukaryota</taxon>
        <taxon>Fungi</taxon>
        <taxon>Dikarya</taxon>
        <taxon>Basidiomycota</taxon>
        <taxon>Agaricomycotina</taxon>
        <taxon>Agaricomycetes</taxon>
        <taxon>Agaricomycetidae</taxon>
        <taxon>Agaricales</taxon>
        <taxon>Agaricineae</taxon>
        <taxon>Strophariaceae</taxon>
        <taxon>Hypholoma</taxon>
    </lineage>
</organism>
<accession>A0A0D2PNY4</accession>
<dbReference type="EMBL" id="KN817556">
    <property type="protein sequence ID" value="KJA21600.1"/>
    <property type="molecule type" value="Genomic_DNA"/>
</dbReference>